<dbReference type="KEGG" id="rlc:K227x_26720"/>
<dbReference type="AlphaFoldDB" id="A0A517NAW7"/>
<evidence type="ECO:0000313" key="3">
    <source>
        <dbReference type="Proteomes" id="UP000318538"/>
    </source>
</evidence>
<organism evidence="2 3">
    <name type="scientific">Rubripirellula lacrimiformis</name>
    <dbReference type="NCBI Taxonomy" id="1930273"/>
    <lineage>
        <taxon>Bacteria</taxon>
        <taxon>Pseudomonadati</taxon>
        <taxon>Planctomycetota</taxon>
        <taxon>Planctomycetia</taxon>
        <taxon>Pirellulales</taxon>
        <taxon>Pirellulaceae</taxon>
        <taxon>Rubripirellula</taxon>
    </lineage>
</organism>
<keyword evidence="1" id="KW-0472">Membrane</keyword>
<dbReference type="Proteomes" id="UP000318538">
    <property type="component" value="Chromosome"/>
</dbReference>
<keyword evidence="3" id="KW-1185">Reference proteome</keyword>
<dbReference type="EMBL" id="CP036525">
    <property type="protein sequence ID" value="QDT04282.1"/>
    <property type="molecule type" value="Genomic_DNA"/>
</dbReference>
<dbReference type="OrthoDB" id="290077at2"/>
<name>A0A517NAW7_9BACT</name>
<keyword evidence="1" id="KW-0812">Transmembrane</keyword>
<proteinExistence type="predicted"/>
<gene>
    <name evidence="2" type="ORF">K227x_26720</name>
</gene>
<evidence type="ECO:0000256" key="1">
    <source>
        <dbReference type="SAM" id="Phobius"/>
    </source>
</evidence>
<accession>A0A517NAW7</accession>
<dbReference type="RefSeq" id="WP_145169842.1">
    <property type="nucleotide sequence ID" value="NZ_CP036525.1"/>
</dbReference>
<keyword evidence="1" id="KW-1133">Transmembrane helix</keyword>
<protein>
    <submittedName>
        <fullName evidence="2">Uncharacterized protein</fullName>
    </submittedName>
</protein>
<evidence type="ECO:0000313" key="2">
    <source>
        <dbReference type="EMBL" id="QDT04282.1"/>
    </source>
</evidence>
<sequence length="174" mass="19602">MNHAPATDSQQSEGFFRCPIASDHRQATIHVGRKKTKAEVQETSIDGFTVLVAPNYAAMLKISQRWVLHYEGAKIEVHPQWMFNSPDGHVQLGLRRLRDLTPPPKRKKSILSRYGGRQYDDPSYSAAAFGGFVLFLFTLMALPGLGDRLGTSTRIQTAFQWILAELNQTLNQFL</sequence>
<reference evidence="2 3" key="1">
    <citation type="submission" date="2019-02" db="EMBL/GenBank/DDBJ databases">
        <title>Deep-cultivation of Planctomycetes and their phenomic and genomic characterization uncovers novel biology.</title>
        <authorList>
            <person name="Wiegand S."/>
            <person name="Jogler M."/>
            <person name="Boedeker C."/>
            <person name="Pinto D."/>
            <person name="Vollmers J."/>
            <person name="Rivas-Marin E."/>
            <person name="Kohn T."/>
            <person name="Peeters S.H."/>
            <person name="Heuer A."/>
            <person name="Rast P."/>
            <person name="Oberbeckmann S."/>
            <person name="Bunk B."/>
            <person name="Jeske O."/>
            <person name="Meyerdierks A."/>
            <person name="Storesund J.E."/>
            <person name="Kallscheuer N."/>
            <person name="Luecker S."/>
            <person name="Lage O.M."/>
            <person name="Pohl T."/>
            <person name="Merkel B.J."/>
            <person name="Hornburger P."/>
            <person name="Mueller R.-W."/>
            <person name="Bruemmer F."/>
            <person name="Labrenz M."/>
            <person name="Spormann A.M."/>
            <person name="Op den Camp H."/>
            <person name="Overmann J."/>
            <person name="Amann R."/>
            <person name="Jetten M.S.M."/>
            <person name="Mascher T."/>
            <person name="Medema M.H."/>
            <person name="Devos D.P."/>
            <person name="Kaster A.-K."/>
            <person name="Ovreas L."/>
            <person name="Rohde M."/>
            <person name="Galperin M.Y."/>
            <person name="Jogler C."/>
        </authorList>
    </citation>
    <scope>NUCLEOTIDE SEQUENCE [LARGE SCALE GENOMIC DNA]</scope>
    <source>
        <strain evidence="2 3">K22_7</strain>
    </source>
</reference>
<feature type="transmembrane region" description="Helical" evidence="1">
    <location>
        <begin position="124"/>
        <end position="145"/>
    </location>
</feature>